<gene>
    <name evidence="1" type="ORF">HMPREF0322_00977</name>
</gene>
<comment type="caution">
    <text evidence="1">The sequence shown here is derived from an EMBL/GenBank/DDBJ whole genome shotgun (WGS) entry which is preliminary data.</text>
</comment>
<organism evidence="1 2">
    <name type="scientific">Desulfitobacterium hafniense DP7</name>
    <dbReference type="NCBI Taxonomy" id="537010"/>
    <lineage>
        <taxon>Bacteria</taxon>
        <taxon>Bacillati</taxon>
        <taxon>Bacillota</taxon>
        <taxon>Clostridia</taxon>
        <taxon>Eubacteriales</taxon>
        <taxon>Desulfitobacteriaceae</taxon>
        <taxon>Desulfitobacterium</taxon>
    </lineage>
</organism>
<reference evidence="1 2" key="1">
    <citation type="submission" date="2011-08" db="EMBL/GenBank/DDBJ databases">
        <authorList>
            <person name="Weinstock G."/>
            <person name="Sodergren E."/>
            <person name="Clifton S."/>
            <person name="Fulton L."/>
            <person name="Fulton B."/>
            <person name="Courtney L."/>
            <person name="Fronick C."/>
            <person name="Harrison M."/>
            <person name="Strong C."/>
            <person name="Farmer C."/>
            <person name="Delahaunty K."/>
            <person name="Markovic C."/>
            <person name="Hall O."/>
            <person name="Minx P."/>
            <person name="Tomlinson C."/>
            <person name="Mitreva M."/>
            <person name="Hou S."/>
            <person name="Chen J."/>
            <person name="Wollam A."/>
            <person name="Pepin K.H."/>
            <person name="Johnson M."/>
            <person name="Bhonagiri V."/>
            <person name="Zhang X."/>
            <person name="Suruliraj S."/>
            <person name="Warren W."/>
            <person name="Chinwalla A."/>
            <person name="Mardis E.R."/>
            <person name="Wilson R.K."/>
        </authorList>
    </citation>
    <scope>NUCLEOTIDE SEQUENCE [LARGE SCALE GENOMIC DNA]</scope>
    <source>
        <strain evidence="1 2">DP7</strain>
    </source>
</reference>
<dbReference type="AlphaFoldDB" id="G9XJ51"/>
<dbReference type="Proteomes" id="UP000004416">
    <property type="component" value="Unassembled WGS sequence"/>
</dbReference>
<proteinExistence type="predicted"/>
<dbReference type="PATRIC" id="fig|537010.4.peg.906"/>
<evidence type="ECO:0000313" key="1">
    <source>
        <dbReference type="EMBL" id="EHL08335.1"/>
    </source>
</evidence>
<dbReference type="EMBL" id="AFZX01000022">
    <property type="protein sequence ID" value="EHL08335.1"/>
    <property type="molecule type" value="Genomic_DNA"/>
</dbReference>
<dbReference type="HOGENOM" id="CLU_3250450_0_0_9"/>
<sequence length="42" mass="4928">MDILQILDAGTREKDDMGTYPDQNQIFIRNKDLVFNINDWLG</sequence>
<evidence type="ECO:0000313" key="2">
    <source>
        <dbReference type="Proteomes" id="UP000004416"/>
    </source>
</evidence>
<accession>G9XJ51</accession>
<name>G9XJ51_DESHA</name>
<protein>
    <submittedName>
        <fullName evidence="1">Uncharacterized protein</fullName>
    </submittedName>
</protein>